<organism evidence="1 2">
    <name type="scientific">Sinorhizobium americanum</name>
    <dbReference type="NCBI Taxonomy" id="194963"/>
    <lineage>
        <taxon>Bacteria</taxon>
        <taxon>Pseudomonadati</taxon>
        <taxon>Pseudomonadota</taxon>
        <taxon>Alphaproteobacteria</taxon>
        <taxon>Hyphomicrobiales</taxon>
        <taxon>Rhizobiaceae</taxon>
        <taxon>Sinorhizobium/Ensifer group</taxon>
        <taxon>Sinorhizobium</taxon>
    </lineage>
</organism>
<accession>A0A1L3LTV6</accession>
<protein>
    <submittedName>
        <fullName evidence="1">Uncharacterized protein</fullName>
    </submittedName>
</protein>
<dbReference type="EMBL" id="CP013109">
    <property type="protein sequence ID" value="APG93518.1"/>
    <property type="molecule type" value="Genomic_DNA"/>
</dbReference>
<keyword evidence="2" id="KW-1185">Reference proteome</keyword>
<keyword evidence="1" id="KW-0614">Plasmid</keyword>
<geneLocation type="plasmid" evidence="1 2">
    <name>B</name>
</geneLocation>
<dbReference type="RefSeq" id="WP_156911508.1">
    <property type="nucleotide sequence ID" value="NZ_CP013109.1"/>
</dbReference>
<reference evidence="1 2" key="1">
    <citation type="submission" date="2015-10" db="EMBL/GenBank/DDBJ databases">
        <title>Genomic differences between typical nodule nitrogen-fixing rhizobial strains and those coming from bean seeds.</title>
        <authorList>
            <person name="Peralta H."/>
            <person name="Aguilar-Vera A."/>
            <person name="Diaz R."/>
            <person name="Mora Y."/>
            <person name="Martinez-Batallar G."/>
            <person name="Salazar E."/>
            <person name="Vargas-Lagunas C."/>
            <person name="Encarnacion S."/>
            <person name="Girard L."/>
            <person name="Mora J."/>
        </authorList>
    </citation>
    <scope>NUCLEOTIDE SEQUENCE [LARGE SCALE GENOMIC DNA]</scope>
    <source>
        <strain evidence="1 2">CFNEI 73</strain>
        <plasmid evidence="1 2">B</plasmid>
    </source>
</reference>
<evidence type="ECO:0000313" key="2">
    <source>
        <dbReference type="Proteomes" id="UP000182306"/>
    </source>
</evidence>
<dbReference type="AlphaFoldDB" id="A0A1L3LTV6"/>
<dbReference type="KEGG" id="same:SAMCFNEI73_pB0321"/>
<name>A0A1L3LTV6_9HYPH</name>
<sequence length="46" mass="4506">MNPLVGAAQESLFVDAIADVGIARGVGVALNDRLIVLSDGVGLAAG</sequence>
<proteinExistence type="predicted"/>
<gene>
    <name evidence="1" type="ORF">SAMCFNEI73_pB0321</name>
</gene>
<evidence type="ECO:0000313" key="1">
    <source>
        <dbReference type="EMBL" id="APG93518.1"/>
    </source>
</evidence>
<dbReference type="Proteomes" id="UP000182306">
    <property type="component" value="Plasmid B"/>
</dbReference>